<sequence>MNTLARVFETLPGHAGESYLDPMMPARSPGTPTLAPPVLRLLHGMLSLAPVRMGNHYAIALVEDMAARMECCRKRTSIGSLHRRVSKLRQ</sequence>
<evidence type="ECO:0000313" key="1">
    <source>
        <dbReference type="EMBL" id="CAB3798467.1"/>
    </source>
</evidence>
<dbReference type="Proteomes" id="UP000494365">
    <property type="component" value="Unassembled WGS sequence"/>
</dbReference>
<accession>A0A6S7CV11</accession>
<organism evidence="1 2">
    <name type="scientific">Paraburkholderia ultramafica</name>
    <dbReference type="NCBI Taxonomy" id="1544867"/>
    <lineage>
        <taxon>Bacteria</taxon>
        <taxon>Pseudomonadati</taxon>
        <taxon>Pseudomonadota</taxon>
        <taxon>Betaproteobacteria</taxon>
        <taxon>Burkholderiales</taxon>
        <taxon>Burkholderiaceae</taxon>
        <taxon>Paraburkholderia</taxon>
    </lineage>
</organism>
<proteinExistence type="predicted"/>
<gene>
    <name evidence="1" type="ORF">LMG28614_04768</name>
</gene>
<name>A0A6S7CV11_9BURK</name>
<reference evidence="1 2" key="1">
    <citation type="submission" date="2020-04" db="EMBL/GenBank/DDBJ databases">
        <authorList>
            <person name="De Canck E."/>
        </authorList>
    </citation>
    <scope>NUCLEOTIDE SEQUENCE [LARGE SCALE GENOMIC DNA]</scope>
    <source>
        <strain evidence="1 2">LMG 28614</strain>
    </source>
</reference>
<keyword evidence="2" id="KW-1185">Reference proteome</keyword>
<evidence type="ECO:0000313" key="2">
    <source>
        <dbReference type="Proteomes" id="UP000494365"/>
    </source>
</evidence>
<dbReference type="EMBL" id="CADIKK010000024">
    <property type="protein sequence ID" value="CAB3798467.1"/>
    <property type="molecule type" value="Genomic_DNA"/>
</dbReference>
<protein>
    <submittedName>
        <fullName evidence="1">Uncharacterized protein</fullName>
    </submittedName>
</protein>
<dbReference type="AlphaFoldDB" id="A0A6S7CV11"/>